<feature type="transmembrane region" description="Helical" evidence="1">
    <location>
        <begin position="222"/>
        <end position="242"/>
    </location>
</feature>
<dbReference type="EMBL" id="JAOVZB010000001">
    <property type="protein sequence ID" value="MCV2401840.1"/>
    <property type="molecule type" value="Genomic_DNA"/>
</dbReference>
<feature type="transmembrane region" description="Helical" evidence="1">
    <location>
        <begin position="62"/>
        <end position="80"/>
    </location>
</feature>
<evidence type="ECO:0000313" key="2">
    <source>
        <dbReference type="EMBL" id="MCV2401840.1"/>
    </source>
</evidence>
<evidence type="ECO:0000313" key="3">
    <source>
        <dbReference type="Proteomes" id="UP001209713"/>
    </source>
</evidence>
<reference evidence="2 3" key="1">
    <citation type="submission" date="2022-10" db="EMBL/GenBank/DDBJ databases">
        <title>Marinomonas transparenta sp. nov. and Marinomonas sargassi sp. nov., isolated from marine alga (Sargassum natans (L.) Gaillon).</title>
        <authorList>
            <person name="Wang Y."/>
        </authorList>
    </citation>
    <scope>NUCLEOTIDE SEQUENCE [LARGE SCALE GENOMIC DNA]</scope>
    <source>
        <strain evidence="2 3">C2222</strain>
    </source>
</reference>
<name>A0ABT2YQ00_9GAMM</name>
<keyword evidence="1" id="KW-0472">Membrane</keyword>
<evidence type="ECO:0000256" key="1">
    <source>
        <dbReference type="SAM" id="Phobius"/>
    </source>
</evidence>
<sequence length="285" mass="32838">MSLFNLPPLNLPPLNKAALRRLETIPHSDPTMDEARWQEVQPCRRYQFGSKSVFITQPSSSFWVYLLGILTTLIGGYFFVIAEGQMSRHLWGWSLVLWGLGAIIAGTSYQAFGFQLKCQGRPKAVWTSWWEVIYLIFQQVSMNVMLVAVAYSNTSGWLLDLLILVAIGLSILYTLLVLYGAIMPIKWLITFEFMVQVSTPIVIFFIALNTWSYWQNPNLMDLTLLGCWAGLIITMLGYWLYYKADITNKLWAKGIWFSENDVLHVLLIIWVLYIPFFMAPHIMDL</sequence>
<dbReference type="Proteomes" id="UP001209713">
    <property type="component" value="Unassembled WGS sequence"/>
</dbReference>
<accession>A0ABT2YQ00</accession>
<keyword evidence="1" id="KW-1133">Transmembrane helix</keyword>
<feature type="transmembrane region" description="Helical" evidence="1">
    <location>
        <begin position="262"/>
        <end position="283"/>
    </location>
</feature>
<feature type="transmembrane region" description="Helical" evidence="1">
    <location>
        <begin position="158"/>
        <end position="182"/>
    </location>
</feature>
<feature type="transmembrane region" description="Helical" evidence="1">
    <location>
        <begin position="92"/>
        <end position="112"/>
    </location>
</feature>
<proteinExistence type="predicted"/>
<organism evidence="2 3">
    <name type="scientific">Marinomonas sargassi</name>
    <dbReference type="NCBI Taxonomy" id="2984494"/>
    <lineage>
        <taxon>Bacteria</taxon>
        <taxon>Pseudomonadati</taxon>
        <taxon>Pseudomonadota</taxon>
        <taxon>Gammaproteobacteria</taxon>
        <taxon>Oceanospirillales</taxon>
        <taxon>Oceanospirillaceae</taxon>
        <taxon>Marinomonas</taxon>
    </lineage>
</organism>
<protein>
    <submittedName>
        <fullName evidence="2">Uncharacterized protein</fullName>
    </submittedName>
</protein>
<keyword evidence="1" id="KW-0812">Transmembrane</keyword>
<dbReference type="RefSeq" id="WP_263529212.1">
    <property type="nucleotide sequence ID" value="NZ_JAOVZB010000001.1"/>
</dbReference>
<keyword evidence="3" id="KW-1185">Reference proteome</keyword>
<feature type="transmembrane region" description="Helical" evidence="1">
    <location>
        <begin position="132"/>
        <end position="151"/>
    </location>
</feature>
<gene>
    <name evidence="2" type="ORF">OFY17_02975</name>
</gene>
<feature type="transmembrane region" description="Helical" evidence="1">
    <location>
        <begin position="188"/>
        <end position="210"/>
    </location>
</feature>
<comment type="caution">
    <text evidence="2">The sequence shown here is derived from an EMBL/GenBank/DDBJ whole genome shotgun (WGS) entry which is preliminary data.</text>
</comment>